<dbReference type="InterPro" id="IPR037191">
    <property type="entry name" value="VPS9_dom_sf"/>
</dbReference>
<gene>
    <name evidence="2" type="ORF">X943_001589</name>
</gene>
<dbReference type="EMBL" id="JAHBMH010000033">
    <property type="protein sequence ID" value="KAK1937401.1"/>
    <property type="molecule type" value="Genomic_DNA"/>
</dbReference>
<dbReference type="AlphaFoldDB" id="A0AAD9LIA4"/>
<name>A0AAD9LIA4_BABDI</name>
<reference evidence="2" key="2">
    <citation type="submission" date="2021-05" db="EMBL/GenBank/DDBJ databases">
        <authorList>
            <person name="Pain A."/>
        </authorList>
    </citation>
    <scope>NUCLEOTIDE SEQUENCE</scope>
    <source>
        <strain evidence="2">1802A</strain>
    </source>
</reference>
<evidence type="ECO:0000313" key="2">
    <source>
        <dbReference type="EMBL" id="KAK1937401.1"/>
    </source>
</evidence>
<dbReference type="InterPro" id="IPR045046">
    <property type="entry name" value="Vps9-like"/>
</dbReference>
<proteinExistence type="predicted"/>
<feature type="domain" description="VPS9" evidence="1">
    <location>
        <begin position="235"/>
        <end position="373"/>
    </location>
</feature>
<dbReference type="GO" id="GO:0005829">
    <property type="term" value="C:cytosol"/>
    <property type="evidence" value="ECO:0007669"/>
    <property type="project" value="TreeGrafter"/>
</dbReference>
<comment type="caution">
    <text evidence="2">The sequence shown here is derived from an EMBL/GenBank/DDBJ whole genome shotgun (WGS) entry which is preliminary data.</text>
</comment>
<organism evidence="2 3">
    <name type="scientific">Babesia divergens</name>
    <dbReference type="NCBI Taxonomy" id="32595"/>
    <lineage>
        <taxon>Eukaryota</taxon>
        <taxon>Sar</taxon>
        <taxon>Alveolata</taxon>
        <taxon>Apicomplexa</taxon>
        <taxon>Aconoidasida</taxon>
        <taxon>Piroplasmida</taxon>
        <taxon>Babesiidae</taxon>
        <taxon>Babesia</taxon>
    </lineage>
</organism>
<dbReference type="GO" id="GO:0005085">
    <property type="term" value="F:guanyl-nucleotide exchange factor activity"/>
    <property type="evidence" value="ECO:0007669"/>
    <property type="project" value="InterPro"/>
</dbReference>
<dbReference type="GO" id="GO:0031267">
    <property type="term" value="F:small GTPase binding"/>
    <property type="evidence" value="ECO:0007669"/>
    <property type="project" value="TreeGrafter"/>
</dbReference>
<protein>
    <submittedName>
        <fullName evidence="2">Vacuolar sorting protein 9 (VPS9) domain containing protein</fullName>
    </submittedName>
</protein>
<keyword evidence="3" id="KW-1185">Reference proteome</keyword>
<dbReference type="PANTHER" id="PTHR23101:SF25">
    <property type="entry name" value="GTPASE-ACTIVATING PROTEIN AND VPS9 DOMAIN-CONTAINING PROTEIN 1"/>
    <property type="match status" value="1"/>
</dbReference>
<reference evidence="2" key="1">
    <citation type="journal article" date="2014" name="Nucleic Acids Res.">
        <title>The evolutionary dynamics of variant antigen genes in Babesia reveal a history of genomic innovation underlying host-parasite interaction.</title>
        <authorList>
            <person name="Jackson A.P."/>
            <person name="Otto T.D."/>
            <person name="Darby A."/>
            <person name="Ramaprasad A."/>
            <person name="Xia D."/>
            <person name="Echaide I.E."/>
            <person name="Farber M."/>
            <person name="Gahlot S."/>
            <person name="Gamble J."/>
            <person name="Gupta D."/>
            <person name="Gupta Y."/>
            <person name="Jackson L."/>
            <person name="Malandrin L."/>
            <person name="Malas T.B."/>
            <person name="Moussa E."/>
            <person name="Nair M."/>
            <person name="Reid A.J."/>
            <person name="Sanders M."/>
            <person name="Sharma J."/>
            <person name="Tracey A."/>
            <person name="Quail M.A."/>
            <person name="Weir W."/>
            <person name="Wastling J.M."/>
            <person name="Hall N."/>
            <person name="Willadsen P."/>
            <person name="Lingelbach K."/>
            <person name="Shiels B."/>
            <person name="Tait A."/>
            <person name="Berriman M."/>
            <person name="Allred D.R."/>
            <person name="Pain A."/>
        </authorList>
    </citation>
    <scope>NUCLEOTIDE SEQUENCE</scope>
    <source>
        <strain evidence="2">1802A</strain>
    </source>
</reference>
<dbReference type="Pfam" id="PF02204">
    <property type="entry name" value="VPS9"/>
    <property type="match status" value="1"/>
</dbReference>
<sequence>MIPSGDEYETAMDASNFEDMSLTAEPTVEGKADDTPESIDTMDLFTSSVPSFDITIAGKVEYDTADIPSDMVSESGDDGAISAKGCGTGSSTVIRGHGFNVGDYEGYDGMPLHTVKSEASYTIYSQASDTSLAPQGLGKTLTPYNRFLEHLKHPSCMDIIRAVKGLLAMFPGKMSRPEAAAVVHNFIDIYTPKLLSLEAFIELPDDERNMAAEFFEKFTMQKLYAQCYSMDTNDRIEDEKLWIKIRCLEWVEPKHLEISSAVDDSILKEAQAQLNNISKFKAPRDKLVGILNCCRLVVHSLEGSSDKLASADETLPLLIYVTIRANPHELWSSIEYIQHFRHPSRHIAEEAYGFTLLVSAVEYIKAIGTTSHFKMDVDEFNRLFREAQEPYLSRLHKLDEAQKSVKDAKAIRTSLAEGSVFSRLKRMAQPALMFKSMIFKNLASTEIHEAVEALAVLETYMLDMPLVFKPDKDFTTDSAALLSDWRALTAMREVALGTIAKVKGMLSNVSQ</sequence>
<dbReference type="GO" id="GO:0030139">
    <property type="term" value="C:endocytic vesicle"/>
    <property type="evidence" value="ECO:0007669"/>
    <property type="project" value="TreeGrafter"/>
</dbReference>
<dbReference type="InterPro" id="IPR003123">
    <property type="entry name" value="VPS9"/>
</dbReference>
<evidence type="ECO:0000313" key="3">
    <source>
        <dbReference type="Proteomes" id="UP001195914"/>
    </source>
</evidence>
<evidence type="ECO:0000259" key="1">
    <source>
        <dbReference type="PROSITE" id="PS51205"/>
    </source>
</evidence>
<dbReference type="GO" id="GO:0016192">
    <property type="term" value="P:vesicle-mediated transport"/>
    <property type="evidence" value="ECO:0007669"/>
    <property type="project" value="InterPro"/>
</dbReference>
<dbReference type="SMART" id="SM00167">
    <property type="entry name" value="VPS9"/>
    <property type="match status" value="1"/>
</dbReference>
<dbReference type="Gene3D" id="1.10.246.120">
    <property type="match status" value="1"/>
</dbReference>
<dbReference type="Gene3D" id="1.20.1050.80">
    <property type="entry name" value="VPS9 domain"/>
    <property type="match status" value="1"/>
</dbReference>
<dbReference type="SUPFAM" id="SSF109993">
    <property type="entry name" value="VPS9 domain"/>
    <property type="match status" value="1"/>
</dbReference>
<accession>A0AAD9LIA4</accession>
<dbReference type="PROSITE" id="PS51205">
    <property type="entry name" value="VPS9"/>
    <property type="match status" value="1"/>
</dbReference>
<dbReference type="PANTHER" id="PTHR23101">
    <property type="entry name" value="RAB GDP/GTP EXCHANGE FACTOR"/>
    <property type="match status" value="1"/>
</dbReference>
<dbReference type="Proteomes" id="UP001195914">
    <property type="component" value="Unassembled WGS sequence"/>
</dbReference>